<dbReference type="Proteomes" id="UP001412239">
    <property type="component" value="Unassembled WGS sequence"/>
</dbReference>
<feature type="region of interest" description="Disordered" evidence="8">
    <location>
        <begin position="1"/>
        <end position="46"/>
    </location>
</feature>
<evidence type="ECO:0000256" key="3">
    <source>
        <dbReference type="ARBA" id="ARBA00047418"/>
    </source>
</evidence>
<evidence type="ECO:0000256" key="5">
    <source>
        <dbReference type="ARBA" id="ARBA00048763"/>
    </source>
</evidence>
<comment type="catalytic activity">
    <reaction evidence="3">
        <text>a 5'-end (N(2),N(7)-dimethyl 5'-triphosphoguanosine)-ribonucleoside in snoRNA + S-adenosyl-L-methionine = a 5'-end (N(2),N(2),N(7)-trimethyl 5'-triphosphoguanosine)-ribonucleoside in snoRNA + S-adenosyl-L-homocysteine + H(+)</text>
        <dbReference type="Rhea" id="RHEA:78507"/>
        <dbReference type="Rhea" id="RHEA-COMP:19088"/>
        <dbReference type="Rhea" id="RHEA-COMP:19090"/>
        <dbReference type="ChEBI" id="CHEBI:15378"/>
        <dbReference type="ChEBI" id="CHEBI:57856"/>
        <dbReference type="ChEBI" id="CHEBI:59789"/>
        <dbReference type="ChEBI" id="CHEBI:167623"/>
        <dbReference type="ChEBI" id="CHEBI:172880"/>
    </reaction>
    <physiologicalReaction direction="left-to-right" evidence="3">
        <dbReference type="Rhea" id="RHEA:78508"/>
    </physiologicalReaction>
</comment>
<evidence type="ECO:0000313" key="10">
    <source>
        <dbReference type="Proteomes" id="UP001412239"/>
    </source>
</evidence>
<keyword evidence="10" id="KW-1185">Reference proteome</keyword>
<dbReference type="GO" id="GO:0005634">
    <property type="term" value="C:nucleus"/>
    <property type="evidence" value="ECO:0007669"/>
    <property type="project" value="TreeGrafter"/>
</dbReference>
<comment type="catalytic activity">
    <reaction evidence="5">
        <text>a 5'-end (N(2),N(7)-dimethyl 5'-triphosphoguanosine)-ribonucleoside in snRNA + S-adenosyl-L-methionine = a 5'-end (N(2),N(2),N(7)-trimethyl 5'-triphosphoguanosine)-ribonucleoside in snRNA + S-adenosyl-L-homocysteine + H(+)</text>
        <dbReference type="Rhea" id="RHEA:78479"/>
        <dbReference type="Rhea" id="RHEA-COMP:19087"/>
        <dbReference type="Rhea" id="RHEA-COMP:19089"/>
        <dbReference type="ChEBI" id="CHEBI:15378"/>
        <dbReference type="ChEBI" id="CHEBI:57856"/>
        <dbReference type="ChEBI" id="CHEBI:59789"/>
        <dbReference type="ChEBI" id="CHEBI:167623"/>
        <dbReference type="ChEBI" id="CHEBI:172880"/>
    </reaction>
    <physiologicalReaction direction="left-to-right" evidence="5">
        <dbReference type="Rhea" id="RHEA:78480"/>
    </physiologicalReaction>
</comment>
<dbReference type="PANTHER" id="PTHR14741:SF32">
    <property type="entry name" value="TRIMETHYLGUANOSINE SYNTHASE"/>
    <property type="match status" value="1"/>
</dbReference>
<organism evidence="9 10">
    <name type="scientific">Tuber aestivum</name>
    <name type="common">summer truffle</name>
    <dbReference type="NCBI Taxonomy" id="59557"/>
    <lineage>
        <taxon>Eukaryota</taxon>
        <taxon>Fungi</taxon>
        <taxon>Dikarya</taxon>
        <taxon>Ascomycota</taxon>
        <taxon>Pezizomycotina</taxon>
        <taxon>Pezizomycetes</taxon>
        <taxon>Pezizales</taxon>
        <taxon>Tuberaceae</taxon>
        <taxon>Tuber</taxon>
    </lineage>
</organism>
<comment type="catalytic activity">
    <reaction evidence="6">
        <text>a 5'-end (N(7)-methyl 5'-triphosphoguanosine)-ribonucleoside in snRNA + S-adenosyl-L-methionine = a 5'-end (N(2),N(7)-dimethyl 5'-triphosphoguanosine)-ribonucleoside in snRNA + S-adenosyl-L-homocysteine + H(+)</text>
        <dbReference type="Rhea" id="RHEA:78471"/>
        <dbReference type="Rhea" id="RHEA-COMP:19085"/>
        <dbReference type="Rhea" id="RHEA-COMP:19087"/>
        <dbReference type="ChEBI" id="CHEBI:15378"/>
        <dbReference type="ChEBI" id="CHEBI:57856"/>
        <dbReference type="ChEBI" id="CHEBI:59789"/>
        <dbReference type="ChEBI" id="CHEBI:156461"/>
        <dbReference type="ChEBI" id="CHEBI:172880"/>
    </reaction>
    <physiologicalReaction direction="left-to-right" evidence="6">
        <dbReference type="Rhea" id="RHEA:78472"/>
    </physiologicalReaction>
</comment>
<evidence type="ECO:0000256" key="4">
    <source>
        <dbReference type="ARBA" id="ARBA00048740"/>
    </source>
</evidence>
<dbReference type="SUPFAM" id="SSF53335">
    <property type="entry name" value="S-adenosyl-L-methionine-dependent methyltransferases"/>
    <property type="match status" value="1"/>
</dbReference>
<gene>
    <name evidence="9" type="ORF">GSTUAT00003702001</name>
</gene>
<evidence type="ECO:0000256" key="6">
    <source>
        <dbReference type="ARBA" id="ARBA00049075"/>
    </source>
</evidence>
<sequence length="262" mass="29539">MPRFNRTSIPPHPNMARAWTRDKEQASSAEDQIPETPPEGVEIYTDDNPPPGPIFNYWCQRYSLFTRYDEGVWITRSGWFEVTPEKVARKIADHVLHSPVETVLDVFCGIGGNAIQFALSPSCKRVIAVDKDQTAIDCARHNARIYGVLDKIEFIVDDVFRLIEERDPRLAADAVFMSPPWGGPSYRNFGVFDLDALEPYSGAHLVEQAQKISPNFALYLPRTSDLNQIAKMVPGPRVQAIHYCVRQRSKALTVYAGCLSKV</sequence>
<dbReference type="AlphaFoldDB" id="A0A292Q0F1"/>
<dbReference type="Gene3D" id="3.40.50.150">
    <property type="entry name" value="Vaccinia Virus protein VP39"/>
    <property type="match status" value="1"/>
</dbReference>
<comment type="catalytic activity">
    <reaction evidence="4">
        <text>a 5'-end (N(7)-methyl 5'-triphosphoguanosine)-ribonucleoside in snoRNA + S-adenosyl-L-methionine = a 5'-end (N(2),N(7)-dimethyl 5'-triphosphoguanosine)-ribonucleoside in snoRNA + S-adenosyl-L-homocysteine + H(+)</text>
        <dbReference type="Rhea" id="RHEA:78475"/>
        <dbReference type="Rhea" id="RHEA-COMP:19086"/>
        <dbReference type="Rhea" id="RHEA-COMP:19088"/>
        <dbReference type="ChEBI" id="CHEBI:15378"/>
        <dbReference type="ChEBI" id="CHEBI:57856"/>
        <dbReference type="ChEBI" id="CHEBI:59789"/>
        <dbReference type="ChEBI" id="CHEBI:156461"/>
        <dbReference type="ChEBI" id="CHEBI:172880"/>
    </reaction>
    <physiologicalReaction direction="left-to-right" evidence="4">
        <dbReference type="Rhea" id="RHEA:78476"/>
    </physiologicalReaction>
</comment>
<evidence type="ECO:0000256" key="8">
    <source>
        <dbReference type="SAM" id="MobiDB-lite"/>
    </source>
</evidence>
<dbReference type="InterPro" id="IPR019012">
    <property type="entry name" value="RNA_cap_Gua-N2-MeTrfase"/>
</dbReference>
<evidence type="ECO:0000256" key="1">
    <source>
        <dbReference type="ARBA" id="ARBA00018517"/>
    </source>
</evidence>
<accession>A0A292Q0F1</accession>
<dbReference type="PANTHER" id="PTHR14741">
    <property type="entry name" value="S-ADENOSYLMETHIONINE-DEPENDENT METHYLTRANSFERASE RELATED"/>
    <property type="match status" value="1"/>
</dbReference>
<reference evidence="9" key="1">
    <citation type="submission" date="2015-10" db="EMBL/GenBank/DDBJ databases">
        <authorList>
            <person name="Regsiter A."/>
            <person name="william w."/>
        </authorList>
    </citation>
    <scope>NUCLEOTIDE SEQUENCE</scope>
    <source>
        <strain evidence="9">Montdore</strain>
    </source>
</reference>
<proteinExistence type="inferred from homology"/>
<dbReference type="Pfam" id="PF09445">
    <property type="entry name" value="Methyltransf_15"/>
    <property type="match status" value="1"/>
</dbReference>
<comment type="similarity">
    <text evidence="2">Belongs to the methyltransferase superfamily. Trimethylguanosine synthase family.</text>
</comment>
<dbReference type="EMBL" id="LN890999">
    <property type="protein sequence ID" value="CUS12190.1"/>
    <property type="molecule type" value="Genomic_DNA"/>
</dbReference>
<protein>
    <recommendedName>
        <fullName evidence="1">Trimethylguanosine synthase</fullName>
    </recommendedName>
    <alternativeName>
        <fullName evidence="7">Cap-specific guanine-N(2) methyltransferase</fullName>
    </alternativeName>
</protein>
<evidence type="ECO:0000256" key="7">
    <source>
        <dbReference type="ARBA" id="ARBA00049790"/>
    </source>
</evidence>
<dbReference type="GO" id="GO:0071164">
    <property type="term" value="F:RNA cap trimethylguanosine synthase activity"/>
    <property type="evidence" value="ECO:0007669"/>
    <property type="project" value="TreeGrafter"/>
</dbReference>
<name>A0A292Q0F1_9PEZI</name>
<dbReference type="CDD" id="cd02440">
    <property type="entry name" value="AdoMet_MTases"/>
    <property type="match status" value="1"/>
</dbReference>
<evidence type="ECO:0000313" key="9">
    <source>
        <dbReference type="EMBL" id="CUS12190.1"/>
    </source>
</evidence>
<dbReference type="InterPro" id="IPR029063">
    <property type="entry name" value="SAM-dependent_MTases_sf"/>
</dbReference>
<evidence type="ECO:0000256" key="2">
    <source>
        <dbReference type="ARBA" id="ARBA00025783"/>
    </source>
</evidence>